<proteinExistence type="inferred from homology"/>
<feature type="compositionally biased region" description="Acidic residues" evidence="3">
    <location>
        <begin position="13"/>
        <end position="25"/>
    </location>
</feature>
<feature type="compositionally biased region" description="Basic and acidic residues" evidence="3">
    <location>
        <begin position="82"/>
        <end position="108"/>
    </location>
</feature>
<dbReference type="PANTHER" id="PTHR13245:SF14">
    <property type="entry name" value="RRP15-LIKE PROTEIN"/>
    <property type="match status" value="1"/>
</dbReference>
<evidence type="ECO:0000313" key="5">
    <source>
        <dbReference type="RefSeq" id="XP_005106826.1"/>
    </source>
</evidence>
<evidence type="ECO:0000256" key="1">
    <source>
        <dbReference type="ARBA" id="ARBA00007462"/>
    </source>
</evidence>
<dbReference type="PANTHER" id="PTHR13245">
    <property type="entry name" value="RRP15-LIKE PROTEIN"/>
    <property type="match status" value="1"/>
</dbReference>
<feature type="compositionally biased region" description="Acidic residues" evidence="3">
    <location>
        <begin position="39"/>
        <end position="52"/>
    </location>
</feature>
<sequence>MAKNKTPVHVEEGVESDEMEDSSSEIDEKSEDRLSGSDADSENEDDLPESEEVPEKSAMASVVARILSKDISKSNRVLLAKGKTDKEILQDISERKRAREKSEEDPTKPKQKKRSETGEDETDFFKEEKRKIWESMARKIPSVLDLPKETKLRKIATQGMVQLFRSVHEHQKVMKQKLSSVGASERKKDKVMSEFTKGKFLDLLKGKESKTDKKEGSGKWKILQDDYMMGAQMKDWDKEDPEDGSDLDQENPMEDDVLSDND</sequence>
<dbReference type="RefSeq" id="XP_005106826.1">
    <property type="nucleotide sequence ID" value="XM_005106769.3"/>
</dbReference>
<feature type="region of interest" description="Disordered" evidence="3">
    <location>
        <begin position="231"/>
        <end position="262"/>
    </location>
</feature>
<gene>
    <name evidence="5" type="primary">LOC101863695</name>
</gene>
<dbReference type="Proteomes" id="UP000694888">
    <property type="component" value="Unplaced"/>
</dbReference>
<feature type="region of interest" description="Disordered" evidence="3">
    <location>
        <begin position="1"/>
        <end position="59"/>
    </location>
</feature>
<organism evidence="4 5">
    <name type="scientific">Aplysia californica</name>
    <name type="common">California sea hare</name>
    <dbReference type="NCBI Taxonomy" id="6500"/>
    <lineage>
        <taxon>Eukaryota</taxon>
        <taxon>Metazoa</taxon>
        <taxon>Spiralia</taxon>
        <taxon>Lophotrochozoa</taxon>
        <taxon>Mollusca</taxon>
        <taxon>Gastropoda</taxon>
        <taxon>Heterobranchia</taxon>
        <taxon>Euthyneura</taxon>
        <taxon>Tectipleura</taxon>
        <taxon>Aplysiida</taxon>
        <taxon>Aplysioidea</taxon>
        <taxon>Aplysiidae</taxon>
        <taxon>Aplysia</taxon>
    </lineage>
</organism>
<feature type="compositionally biased region" description="Basic and acidic residues" evidence="3">
    <location>
        <begin position="26"/>
        <end position="35"/>
    </location>
</feature>
<feature type="region of interest" description="Disordered" evidence="3">
    <location>
        <begin position="76"/>
        <end position="123"/>
    </location>
</feature>
<protein>
    <recommendedName>
        <fullName evidence="2">RRP15-like protein</fullName>
    </recommendedName>
</protein>
<evidence type="ECO:0000313" key="4">
    <source>
        <dbReference type="Proteomes" id="UP000694888"/>
    </source>
</evidence>
<evidence type="ECO:0000256" key="2">
    <source>
        <dbReference type="ARBA" id="ARBA00017475"/>
    </source>
</evidence>
<reference evidence="5" key="1">
    <citation type="submission" date="2025-08" db="UniProtKB">
        <authorList>
            <consortium name="RefSeq"/>
        </authorList>
    </citation>
    <scope>IDENTIFICATION</scope>
</reference>
<keyword evidence="4" id="KW-1185">Reference proteome</keyword>
<accession>A0ABM0K1Y3</accession>
<name>A0ABM0K1Y3_APLCA</name>
<dbReference type="Pfam" id="PF07890">
    <property type="entry name" value="Rrp15p"/>
    <property type="match status" value="1"/>
</dbReference>
<feature type="compositionally biased region" description="Acidic residues" evidence="3">
    <location>
        <begin position="238"/>
        <end position="262"/>
    </location>
</feature>
<dbReference type="InterPro" id="IPR012459">
    <property type="entry name" value="Rrp15"/>
</dbReference>
<dbReference type="GeneID" id="101863695"/>
<comment type="similarity">
    <text evidence="1">Belongs to the RRP15 family.</text>
</comment>
<evidence type="ECO:0000256" key="3">
    <source>
        <dbReference type="SAM" id="MobiDB-lite"/>
    </source>
</evidence>